<name>A0A4Q0VUN2_9BACI</name>
<dbReference type="InterPro" id="IPR009057">
    <property type="entry name" value="Homeodomain-like_sf"/>
</dbReference>
<dbReference type="SUPFAM" id="SSF46689">
    <property type="entry name" value="Homeodomain-like"/>
    <property type="match status" value="2"/>
</dbReference>
<dbReference type="SMART" id="SM00342">
    <property type="entry name" value="HTH_ARAC"/>
    <property type="match status" value="1"/>
</dbReference>
<dbReference type="AlphaFoldDB" id="A0A4Q0VUN2"/>
<feature type="domain" description="HTH araC/xylS-type" evidence="4">
    <location>
        <begin position="173"/>
        <end position="272"/>
    </location>
</feature>
<dbReference type="SUPFAM" id="SSF51215">
    <property type="entry name" value="Regulatory protein AraC"/>
    <property type="match status" value="1"/>
</dbReference>
<proteinExistence type="predicted"/>
<dbReference type="Gene3D" id="2.60.120.280">
    <property type="entry name" value="Regulatory protein AraC"/>
    <property type="match status" value="1"/>
</dbReference>
<keyword evidence="6" id="KW-1185">Reference proteome</keyword>
<dbReference type="Proteomes" id="UP000290649">
    <property type="component" value="Unassembled WGS sequence"/>
</dbReference>
<dbReference type="PROSITE" id="PS00041">
    <property type="entry name" value="HTH_ARAC_FAMILY_1"/>
    <property type="match status" value="1"/>
</dbReference>
<evidence type="ECO:0000259" key="4">
    <source>
        <dbReference type="PROSITE" id="PS01124"/>
    </source>
</evidence>
<evidence type="ECO:0000256" key="3">
    <source>
        <dbReference type="ARBA" id="ARBA00023163"/>
    </source>
</evidence>
<dbReference type="PRINTS" id="PR00032">
    <property type="entry name" value="HTHARAC"/>
</dbReference>
<dbReference type="InterPro" id="IPR018060">
    <property type="entry name" value="HTH_AraC"/>
</dbReference>
<organism evidence="5 6">
    <name type="scientific">Anaerobacillus alkaliphilus</name>
    <dbReference type="NCBI Taxonomy" id="1548597"/>
    <lineage>
        <taxon>Bacteria</taxon>
        <taxon>Bacillati</taxon>
        <taxon>Bacillota</taxon>
        <taxon>Bacilli</taxon>
        <taxon>Bacillales</taxon>
        <taxon>Bacillaceae</taxon>
        <taxon>Anaerobacillus</taxon>
    </lineage>
</organism>
<dbReference type="PANTHER" id="PTHR43280">
    <property type="entry name" value="ARAC-FAMILY TRANSCRIPTIONAL REGULATOR"/>
    <property type="match status" value="1"/>
</dbReference>
<dbReference type="Pfam" id="PF02311">
    <property type="entry name" value="AraC_binding"/>
    <property type="match status" value="1"/>
</dbReference>
<dbReference type="PANTHER" id="PTHR43280:SF30">
    <property type="entry name" value="MMSAB OPERON REGULATORY PROTEIN"/>
    <property type="match status" value="1"/>
</dbReference>
<accession>A0A4Q0VUN2</accession>
<comment type="caution">
    <text evidence="5">The sequence shown here is derived from an EMBL/GenBank/DDBJ whole genome shotgun (WGS) entry which is preliminary data.</text>
</comment>
<dbReference type="CDD" id="cd06986">
    <property type="entry name" value="cupin_MmsR-like_N"/>
    <property type="match status" value="1"/>
</dbReference>
<dbReference type="InterPro" id="IPR037923">
    <property type="entry name" value="HTH-like"/>
</dbReference>
<evidence type="ECO:0000256" key="1">
    <source>
        <dbReference type="ARBA" id="ARBA00023015"/>
    </source>
</evidence>
<evidence type="ECO:0000313" key="6">
    <source>
        <dbReference type="Proteomes" id="UP000290649"/>
    </source>
</evidence>
<dbReference type="InterPro" id="IPR020449">
    <property type="entry name" value="Tscrpt_reg_AraC-type_HTH"/>
</dbReference>
<dbReference type="GO" id="GO:0043565">
    <property type="term" value="F:sequence-specific DNA binding"/>
    <property type="evidence" value="ECO:0007669"/>
    <property type="project" value="InterPro"/>
</dbReference>
<protein>
    <submittedName>
        <fullName evidence="5">AraC family transcriptional regulator</fullName>
    </submittedName>
</protein>
<keyword evidence="2" id="KW-0238">DNA-binding</keyword>
<evidence type="ECO:0000256" key="2">
    <source>
        <dbReference type="ARBA" id="ARBA00023125"/>
    </source>
</evidence>
<evidence type="ECO:0000313" key="5">
    <source>
        <dbReference type="EMBL" id="RXJ02446.1"/>
    </source>
</evidence>
<dbReference type="PROSITE" id="PS01124">
    <property type="entry name" value="HTH_ARAC_FAMILY_2"/>
    <property type="match status" value="1"/>
</dbReference>
<dbReference type="GO" id="GO:0003700">
    <property type="term" value="F:DNA-binding transcription factor activity"/>
    <property type="evidence" value="ECO:0007669"/>
    <property type="project" value="InterPro"/>
</dbReference>
<sequence length="279" mass="32832">MVKRDEDFEINSFNHSRFSNNLTYISNGHKPPNMHKWGPGVRDIYALHYIERGKGVLETRHGRFSLKAGESFMIYPHMEIHYYPDLEDPWEYVWVDFNGEEAEKLLSLTMFSPDKPVVPICNVNLKSFFDIGVNINTKPFDKLRSDAKLRLLLSYYIEYYQKETLILQTDYVGVAKNYIHNNYWKNTMRVSDIVNAAKIERSYLFRLFKEETGMSISTYVTEYRIRRACELLKSAELSIKSVAYSVGYRDQLYFSKIFKKATSHTPSEYMTLHANRSVL</sequence>
<dbReference type="Gene3D" id="1.10.10.60">
    <property type="entry name" value="Homeodomain-like"/>
    <property type="match status" value="2"/>
</dbReference>
<dbReference type="OrthoDB" id="9813413at2"/>
<dbReference type="RefSeq" id="WP_129077551.1">
    <property type="nucleotide sequence ID" value="NZ_QOUX01000025.1"/>
</dbReference>
<reference evidence="5 6" key="1">
    <citation type="journal article" date="2019" name="Int. J. Syst. Evol. Microbiol.">
        <title>Anaerobacillus alkaliphilus sp. nov., a novel alkaliphilic and moderately halophilic bacterium.</title>
        <authorList>
            <person name="Borsodi A.K."/>
            <person name="Aszalos J.M."/>
            <person name="Bihari P."/>
            <person name="Nagy I."/>
            <person name="Schumann P."/>
            <person name="Sproer C."/>
            <person name="Kovacs A.L."/>
            <person name="Boka K."/>
            <person name="Dobosy P."/>
            <person name="Ovari M."/>
            <person name="Szili-Kovacs T."/>
            <person name="Toth E."/>
        </authorList>
    </citation>
    <scope>NUCLEOTIDE SEQUENCE [LARGE SCALE GENOMIC DNA]</scope>
    <source>
        <strain evidence="5 6">B16-10</strain>
    </source>
</reference>
<dbReference type="Pfam" id="PF12833">
    <property type="entry name" value="HTH_18"/>
    <property type="match status" value="1"/>
</dbReference>
<dbReference type="EMBL" id="QOUX01000025">
    <property type="protein sequence ID" value="RXJ02446.1"/>
    <property type="molecule type" value="Genomic_DNA"/>
</dbReference>
<dbReference type="InterPro" id="IPR018062">
    <property type="entry name" value="HTH_AraC-typ_CS"/>
</dbReference>
<keyword evidence="1" id="KW-0805">Transcription regulation</keyword>
<keyword evidence="3" id="KW-0804">Transcription</keyword>
<dbReference type="InterPro" id="IPR003313">
    <property type="entry name" value="AraC-bd"/>
</dbReference>
<gene>
    <name evidence="5" type="ORF">DS745_07015</name>
</gene>